<dbReference type="Proteomes" id="UP000046392">
    <property type="component" value="Unplaced"/>
</dbReference>
<keyword evidence="1" id="KW-1185">Reference proteome</keyword>
<dbReference type="WBParaSite" id="SPAL_0001221300.1">
    <property type="protein sequence ID" value="SPAL_0001221300.1"/>
    <property type="gene ID" value="SPAL_0001221300"/>
</dbReference>
<name>A0A0N5C2K3_STREA</name>
<proteinExistence type="predicted"/>
<evidence type="ECO:0000313" key="1">
    <source>
        <dbReference type="Proteomes" id="UP000046392"/>
    </source>
</evidence>
<protein>
    <submittedName>
        <fullName evidence="2">DUF4806 domain-containing protein</fullName>
    </submittedName>
</protein>
<accession>A0A0N5C2K3</accession>
<dbReference type="AlphaFoldDB" id="A0A0N5C2K3"/>
<reference evidence="2" key="1">
    <citation type="submission" date="2017-02" db="UniProtKB">
        <authorList>
            <consortium name="WormBaseParasite"/>
        </authorList>
    </citation>
    <scope>IDENTIFICATION</scope>
</reference>
<evidence type="ECO:0000313" key="2">
    <source>
        <dbReference type="WBParaSite" id="SPAL_0001221300.1"/>
    </source>
</evidence>
<sequence length="131" mass="14841">MDYLLNLDTAEPTNILEGQETVDINDLFLDESKAVDINKNMDVKTLMGQVMLTHDNWKAVTTKHRVVKGNFFKAPILPEEFYRRLSKTAQFTDSALYRATTHILQALGCCTHLVKKSIGILALDHLKSAYD</sequence>
<organism evidence="1 2">
    <name type="scientific">Strongyloides papillosus</name>
    <name type="common">Intestinal threadworm</name>
    <dbReference type="NCBI Taxonomy" id="174720"/>
    <lineage>
        <taxon>Eukaryota</taxon>
        <taxon>Metazoa</taxon>
        <taxon>Ecdysozoa</taxon>
        <taxon>Nematoda</taxon>
        <taxon>Chromadorea</taxon>
        <taxon>Rhabditida</taxon>
        <taxon>Tylenchina</taxon>
        <taxon>Panagrolaimomorpha</taxon>
        <taxon>Strongyloidoidea</taxon>
        <taxon>Strongyloididae</taxon>
        <taxon>Strongyloides</taxon>
    </lineage>
</organism>